<reference evidence="1" key="1">
    <citation type="submission" date="2018-05" db="EMBL/GenBank/DDBJ databases">
        <authorList>
            <person name="Lanie J.A."/>
            <person name="Ng W.-L."/>
            <person name="Kazmierczak K.M."/>
            <person name="Andrzejewski T.M."/>
            <person name="Davidsen T.M."/>
            <person name="Wayne K.J."/>
            <person name="Tettelin H."/>
            <person name="Glass J.I."/>
            <person name="Rusch D."/>
            <person name="Podicherti R."/>
            <person name="Tsui H.-C.T."/>
            <person name="Winkler M.E."/>
        </authorList>
    </citation>
    <scope>NUCLEOTIDE SEQUENCE</scope>
</reference>
<evidence type="ECO:0000313" key="1">
    <source>
        <dbReference type="EMBL" id="SVE53124.1"/>
    </source>
</evidence>
<dbReference type="EMBL" id="UINC01223787">
    <property type="protein sequence ID" value="SVE53124.1"/>
    <property type="molecule type" value="Genomic_DNA"/>
</dbReference>
<proteinExistence type="predicted"/>
<organism evidence="1">
    <name type="scientific">marine metagenome</name>
    <dbReference type="NCBI Taxonomy" id="408172"/>
    <lineage>
        <taxon>unclassified sequences</taxon>
        <taxon>metagenomes</taxon>
        <taxon>ecological metagenomes</taxon>
    </lineage>
</organism>
<accession>A0A383E923</accession>
<gene>
    <name evidence="1" type="ORF">METZ01_LOCUS505978</name>
</gene>
<dbReference type="AlphaFoldDB" id="A0A383E923"/>
<name>A0A383E923_9ZZZZ</name>
<sequence length="74" mass="8317">MVRLSLREKGVPVIRARIDHPNTHTDFSYTRVHYDVSEGAVLANQDLAVQDEMEFLGGIGRSLKIMADYDVSDP</sequence>
<protein>
    <submittedName>
        <fullName evidence="1">Uncharacterized protein</fullName>
    </submittedName>
</protein>
<feature type="non-terminal residue" evidence="1">
    <location>
        <position position="74"/>
    </location>
</feature>